<accession>A0ABY9SXU5</accession>
<keyword evidence="1" id="KW-0812">Transmembrane</keyword>
<dbReference type="InterPro" id="IPR025403">
    <property type="entry name" value="TgpA-like_C"/>
</dbReference>
<proteinExistence type="predicted"/>
<keyword evidence="4" id="KW-1185">Reference proteome</keyword>
<evidence type="ECO:0000256" key="1">
    <source>
        <dbReference type="SAM" id="Phobius"/>
    </source>
</evidence>
<evidence type="ECO:0000313" key="4">
    <source>
        <dbReference type="Proteomes" id="UP001256827"/>
    </source>
</evidence>
<dbReference type="Proteomes" id="UP001256827">
    <property type="component" value="Chromosome"/>
</dbReference>
<dbReference type="EMBL" id="CP134050">
    <property type="protein sequence ID" value="WNC12653.1"/>
    <property type="molecule type" value="Genomic_DNA"/>
</dbReference>
<evidence type="ECO:0000313" key="3">
    <source>
        <dbReference type="EMBL" id="WNC12653.1"/>
    </source>
</evidence>
<name>A0ABY9SXU5_BREBE</name>
<sequence length="208" mass="24663">MSSGSPWAQDKEQLKEILSRDEFSHHGEQGESWLRQAMDQFLEKLLGLFQRGHLPEGTSSTVSTIILAAAAIGLIVLVFWLARRLGREQRYRQPLFSGTEKVHSYADYLREAKELGQRKQWREGERSLFLALLVYMQEKGWLRVEPWKTNWEYAEEIHYHKPGESDVFRTHAQAFERVWYGQSAVSEEHFWERWNALKEYFREVREDG</sequence>
<feature type="domain" description="Protein-glutamine gamma-glutamyltransferase-like C-terminal" evidence="2">
    <location>
        <begin position="128"/>
        <end position="197"/>
    </location>
</feature>
<reference evidence="3 4" key="1">
    <citation type="submission" date="2023-09" db="EMBL/GenBank/DDBJ databases">
        <title>Complete Genome and Methylome dissection of Bacillus brevis NEB573 original source of BbsI restriction endonuclease.</title>
        <authorList>
            <person name="Fomenkov A."/>
            <person name="Roberts R.D."/>
        </authorList>
    </citation>
    <scope>NUCLEOTIDE SEQUENCE [LARGE SCALE GENOMIC DNA]</scope>
    <source>
        <strain evidence="3 4">NEB573</strain>
    </source>
</reference>
<evidence type="ECO:0000259" key="2">
    <source>
        <dbReference type="Pfam" id="PF13559"/>
    </source>
</evidence>
<keyword evidence="1" id="KW-1133">Transmembrane helix</keyword>
<gene>
    <name evidence="3" type="ORF">RGB73_18175</name>
</gene>
<feature type="transmembrane region" description="Helical" evidence="1">
    <location>
        <begin position="62"/>
        <end position="82"/>
    </location>
</feature>
<organism evidence="3 4">
    <name type="scientific">Brevibacillus brevis</name>
    <name type="common">Bacillus brevis</name>
    <dbReference type="NCBI Taxonomy" id="1393"/>
    <lineage>
        <taxon>Bacteria</taxon>
        <taxon>Bacillati</taxon>
        <taxon>Bacillota</taxon>
        <taxon>Bacilli</taxon>
        <taxon>Bacillales</taxon>
        <taxon>Paenibacillaceae</taxon>
        <taxon>Brevibacillus</taxon>
    </lineage>
</organism>
<keyword evidence="1" id="KW-0472">Membrane</keyword>
<dbReference type="RefSeq" id="WP_310764147.1">
    <property type="nucleotide sequence ID" value="NZ_CP134050.1"/>
</dbReference>
<protein>
    <submittedName>
        <fullName evidence="3">DUF4129 domain-containing protein</fullName>
    </submittedName>
</protein>
<dbReference type="Pfam" id="PF13559">
    <property type="entry name" value="DUF4129"/>
    <property type="match status" value="1"/>
</dbReference>